<dbReference type="InterPro" id="IPR036875">
    <property type="entry name" value="Znf_CCHC_sf"/>
</dbReference>
<evidence type="ECO:0000259" key="2">
    <source>
        <dbReference type="PROSITE" id="PS50158"/>
    </source>
</evidence>
<evidence type="ECO:0000313" key="3">
    <source>
        <dbReference type="EMBL" id="KAG2837226.1"/>
    </source>
</evidence>
<keyword evidence="1" id="KW-0863">Zinc-finger</keyword>
<evidence type="ECO:0000313" key="7">
    <source>
        <dbReference type="EMBL" id="KAG3208526.1"/>
    </source>
</evidence>
<evidence type="ECO:0000313" key="5">
    <source>
        <dbReference type="EMBL" id="KAG2900166.1"/>
    </source>
</evidence>
<keyword evidence="1" id="KW-0479">Metal-binding</keyword>
<dbReference type="EMBL" id="RCMI01000707">
    <property type="protein sequence ID" value="KAG2900166.1"/>
    <property type="molecule type" value="Genomic_DNA"/>
</dbReference>
<dbReference type="InterPro" id="IPR001878">
    <property type="entry name" value="Znf_CCHC"/>
</dbReference>
<dbReference type="GO" id="GO:0003676">
    <property type="term" value="F:nucleic acid binding"/>
    <property type="evidence" value="ECO:0007669"/>
    <property type="project" value="InterPro"/>
</dbReference>
<dbReference type="SUPFAM" id="SSF57756">
    <property type="entry name" value="Retrovirus zinc finger-like domains"/>
    <property type="match status" value="1"/>
</dbReference>
<dbReference type="AlphaFoldDB" id="A0A329REM6"/>
<gene>
    <name evidence="8" type="ORF">PC110_g21667</name>
    <name evidence="3" type="ORF">PC113_g19873</name>
    <name evidence="5" type="ORF">PC115_g16316</name>
    <name evidence="4" type="ORF">PC117_g25529</name>
    <name evidence="6" type="ORF">PC118_g22919</name>
    <name evidence="7" type="ORF">PC129_g20454</name>
</gene>
<dbReference type="EMBL" id="RCMK01002008">
    <property type="protein sequence ID" value="KAG2885738.1"/>
    <property type="molecule type" value="Genomic_DNA"/>
</dbReference>
<reference evidence="3" key="2">
    <citation type="submission" date="2018-10" db="EMBL/GenBank/DDBJ databases">
        <title>Effector identification in a new, highly contiguous assembly of the strawberry crown rot pathogen Phytophthora cactorum.</title>
        <authorList>
            <person name="Armitage A.D."/>
            <person name="Nellist C.F."/>
            <person name="Bates H."/>
            <person name="Vickerstaff R.J."/>
            <person name="Harrison R.J."/>
        </authorList>
    </citation>
    <scope>NUCLEOTIDE SEQUENCE</scope>
    <source>
        <strain evidence="3">15-7</strain>
        <strain evidence="5">4032</strain>
        <strain evidence="4">4040</strain>
        <strain evidence="6">P415</strain>
        <strain evidence="7">P421</strain>
    </source>
</reference>
<accession>A0A329REM6</accession>
<dbReference type="PROSITE" id="PS50158">
    <property type="entry name" value="ZF_CCHC"/>
    <property type="match status" value="1"/>
</dbReference>
<name>A0A329REM6_9STRA</name>
<sequence length="116" mass="13058">MPEPKAEPMEIDAIRHYDGRRGATSSTRWPRSSAGDPCPMDCFRCGMPGHRAAVCRAPAMVANVTIENGNNPDEQWLERDEVIEHDLPEADEHGFPHVVERSLQRAVEDELPRVIE</sequence>
<keyword evidence="1" id="KW-0862">Zinc</keyword>
<protein>
    <recommendedName>
        <fullName evidence="2">CCHC-type domain-containing protein</fullName>
    </recommendedName>
</protein>
<dbReference type="GO" id="GO:0008270">
    <property type="term" value="F:zinc ion binding"/>
    <property type="evidence" value="ECO:0007669"/>
    <property type="project" value="UniProtKB-KW"/>
</dbReference>
<evidence type="ECO:0000313" key="9">
    <source>
        <dbReference type="Proteomes" id="UP000251314"/>
    </source>
</evidence>
<dbReference type="VEuPathDB" id="FungiDB:PC110_g21667"/>
<dbReference type="EMBL" id="RCMG01001070">
    <property type="protein sequence ID" value="KAG2837226.1"/>
    <property type="molecule type" value="Genomic_DNA"/>
</dbReference>
<dbReference type="Proteomes" id="UP000760860">
    <property type="component" value="Unassembled WGS sequence"/>
</dbReference>
<proteinExistence type="predicted"/>
<dbReference type="Proteomes" id="UP000736787">
    <property type="component" value="Unassembled WGS sequence"/>
</dbReference>
<dbReference type="Proteomes" id="UP000697107">
    <property type="component" value="Unassembled WGS sequence"/>
</dbReference>
<keyword evidence="9" id="KW-1185">Reference proteome</keyword>
<dbReference type="EMBL" id="MJFZ01001514">
    <property type="protein sequence ID" value="RAW21892.1"/>
    <property type="molecule type" value="Genomic_DNA"/>
</dbReference>
<dbReference type="Proteomes" id="UP000251314">
    <property type="component" value="Unassembled WGS sequence"/>
</dbReference>
<dbReference type="Proteomes" id="UP000735874">
    <property type="component" value="Unassembled WGS sequence"/>
</dbReference>
<evidence type="ECO:0000313" key="4">
    <source>
        <dbReference type="EMBL" id="KAG2885738.1"/>
    </source>
</evidence>
<reference evidence="8 9" key="1">
    <citation type="submission" date="2018-01" db="EMBL/GenBank/DDBJ databases">
        <title>Draft genome of the strawberry crown rot pathogen Phytophthora cactorum.</title>
        <authorList>
            <person name="Armitage A.D."/>
            <person name="Lysoe E."/>
            <person name="Nellist C.F."/>
            <person name="Harrison R.J."/>
            <person name="Brurberg M.B."/>
        </authorList>
    </citation>
    <scope>NUCLEOTIDE SEQUENCE [LARGE SCALE GENOMIC DNA]</scope>
    <source>
        <strain evidence="8 9">10300</strain>
    </source>
</reference>
<dbReference type="Proteomes" id="UP000774804">
    <property type="component" value="Unassembled WGS sequence"/>
</dbReference>
<dbReference type="EMBL" id="RCML01001948">
    <property type="protein sequence ID" value="KAG2959637.1"/>
    <property type="molecule type" value="Genomic_DNA"/>
</dbReference>
<comment type="caution">
    <text evidence="8">The sequence shown here is derived from an EMBL/GenBank/DDBJ whole genome shotgun (WGS) entry which is preliminary data.</text>
</comment>
<feature type="domain" description="CCHC-type" evidence="2">
    <location>
        <begin position="42"/>
        <end position="56"/>
    </location>
</feature>
<evidence type="ECO:0000256" key="1">
    <source>
        <dbReference type="PROSITE-ProRule" id="PRU00047"/>
    </source>
</evidence>
<dbReference type="EMBL" id="RCMV01001455">
    <property type="protein sequence ID" value="KAG3208526.1"/>
    <property type="molecule type" value="Genomic_DNA"/>
</dbReference>
<evidence type="ECO:0000313" key="8">
    <source>
        <dbReference type="EMBL" id="RAW21892.1"/>
    </source>
</evidence>
<evidence type="ECO:0000313" key="6">
    <source>
        <dbReference type="EMBL" id="KAG2959637.1"/>
    </source>
</evidence>
<organism evidence="8 9">
    <name type="scientific">Phytophthora cactorum</name>
    <dbReference type="NCBI Taxonomy" id="29920"/>
    <lineage>
        <taxon>Eukaryota</taxon>
        <taxon>Sar</taxon>
        <taxon>Stramenopiles</taxon>
        <taxon>Oomycota</taxon>
        <taxon>Peronosporomycetes</taxon>
        <taxon>Peronosporales</taxon>
        <taxon>Peronosporaceae</taxon>
        <taxon>Phytophthora</taxon>
    </lineage>
</organism>